<dbReference type="Proteomes" id="UP000185911">
    <property type="component" value="Unassembled WGS sequence"/>
</dbReference>
<dbReference type="InterPro" id="IPR027417">
    <property type="entry name" value="P-loop_NTPase"/>
</dbReference>
<protein>
    <submittedName>
        <fullName evidence="2">CobQ/CobB/MinD/ParA nucleotide binding domain protein</fullName>
    </submittedName>
</protein>
<dbReference type="InterPro" id="IPR025669">
    <property type="entry name" value="AAA_dom"/>
</dbReference>
<accession>A0A1Q8Y9M9</accession>
<proteinExistence type="predicted"/>
<dbReference type="InterPro" id="IPR050678">
    <property type="entry name" value="DNA_Partitioning_ATPase"/>
</dbReference>
<evidence type="ECO:0000313" key="2">
    <source>
        <dbReference type="EMBL" id="OLP04647.1"/>
    </source>
</evidence>
<comment type="caution">
    <text evidence="2">The sequence shown here is derived from an EMBL/GenBank/DDBJ whole genome shotgun (WGS) entry which is preliminary data.</text>
</comment>
<keyword evidence="3" id="KW-1185">Reference proteome</keyword>
<gene>
    <name evidence="2" type="ORF">BLL52_4109</name>
</gene>
<evidence type="ECO:0000259" key="1">
    <source>
        <dbReference type="Pfam" id="PF13614"/>
    </source>
</evidence>
<dbReference type="CDD" id="cd02042">
    <property type="entry name" value="ParAB_family"/>
    <property type="match status" value="1"/>
</dbReference>
<sequence length="398" mass="43336">MKTTIPLKPTINLASLMKTAANALDIVNQVRSNMFAPNSHKASPLFTSSRLAGLCGIEKSKMAYHLKKQTLPGGTKDGARLEFSLDDAQQWIKKFRADKLRDAKTSAGVVITVANFKGGVGKTSTAAVLAQGLNLRGHKVLIIDADAQGSISTMMGLDPTDVTEDQTLLPIFTGEKTSILDVLQTTYWSGVDIVAAGPALYNAEFILPSRQKTEKGFEFWKVLENSLVEALDIYDAIIIDSPPSLSYITINTLLAANGLVMPLPPNALDFASSAQFWNLFTELFEGLYKDQDAAKKYYFIDILLSRVDKADVVSAAVRNWIIAAYGGNVLPIEIPKTSIAATASAEFGTVYDLDPSSTKSSTLIRARDAYDLFVDYIEMQMIGIWSNDSISNKQGNLK</sequence>
<dbReference type="PANTHER" id="PTHR13696:SF52">
    <property type="entry name" value="PARA FAMILY PROTEIN CT_582"/>
    <property type="match status" value="1"/>
</dbReference>
<reference evidence="2 3" key="1">
    <citation type="submission" date="2017-01" db="EMBL/GenBank/DDBJ databases">
        <title>Genome sequence of Rhodoferax antarcticus ANT.BR, a psychrophilic purple nonsulfur bacterium from an Antarctic microbial mat.</title>
        <authorList>
            <person name="Baker J."/>
            <person name="Riester C."/>
            <person name="Skinner B."/>
            <person name="Newell A."/>
            <person name="Swingley W."/>
            <person name="Madigan M."/>
            <person name="Jung D."/>
            <person name="Asao M."/>
            <person name="Chen M."/>
            <person name="Loughlin P."/>
            <person name="Pan H."/>
            <person name="Lin S."/>
            <person name="Li N."/>
            <person name="Shaw J."/>
            <person name="Prado M."/>
            <person name="Sherman C."/>
            <person name="Li X."/>
            <person name="Tang J."/>
            <person name="Blankenship R."/>
            <person name="Zhao T."/>
            <person name="Touchman J."/>
            <person name="Sattley M."/>
        </authorList>
    </citation>
    <scope>NUCLEOTIDE SEQUENCE [LARGE SCALE GENOMIC DNA]</scope>
    <source>
        <strain evidence="2 3">ANT.BR</strain>
    </source>
</reference>
<name>A0A1Q8Y9M9_9BURK</name>
<dbReference type="EMBL" id="MSYM01000020">
    <property type="protein sequence ID" value="OLP04647.1"/>
    <property type="molecule type" value="Genomic_DNA"/>
</dbReference>
<dbReference type="RefSeq" id="WP_075588172.1">
    <property type="nucleotide sequence ID" value="NZ_MSYM01000020.1"/>
</dbReference>
<dbReference type="SUPFAM" id="SSF52540">
    <property type="entry name" value="P-loop containing nucleoside triphosphate hydrolases"/>
    <property type="match status" value="1"/>
</dbReference>
<dbReference type="PANTHER" id="PTHR13696">
    <property type="entry name" value="P-LOOP CONTAINING NUCLEOSIDE TRIPHOSPHATE HYDROLASE"/>
    <property type="match status" value="1"/>
</dbReference>
<organism evidence="2 3">
    <name type="scientific">Rhodoferax antarcticus ANT.BR</name>
    <dbReference type="NCBI Taxonomy" id="1111071"/>
    <lineage>
        <taxon>Bacteria</taxon>
        <taxon>Pseudomonadati</taxon>
        <taxon>Pseudomonadota</taxon>
        <taxon>Betaproteobacteria</taxon>
        <taxon>Burkholderiales</taxon>
        <taxon>Comamonadaceae</taxon>
        <taxon>Rhodoferax</taxon>
    </lineage>
</organism>
<feature type="domain" description="AAA" evidence="1">
    <location>
        <begin position="110"/>
        <end position="283"/>
    </location>
</feature>
<dbReference type="AlphaFoldDB" id="A0A1Q8Y9M9"/>
<dbReference type="Gene3D" id="3.40.50.300">
    <property type="entry name" value="P-loop containing nucleotide triphosphate hydrolases"/>
    <property type="match status" value="1"/>
</dbReference>
<evidence type="ECO:0000313" key="3">
    <source>
        <dbReference type="Proteomes" id="UP000185911"/>
    </source>
</evidence>
<dbReference type="Pfam" id="PF13614">
    <property type="entry name" value="AAA_31"/>
    <property type="match status" value="1"/>
</dbReference>